<dbReference type="InterPro" id="IPR036388">
    <property type="entry name" value="WH-like_DNA-bd_sf"/>
</dbReference>
<accession>A0A7I7XXA6</accession>
<reference evidence="2" key="1">
    <citation type="journal article" date="2019" name="Emerg. Microbes Infect.">
        <title>Comprehensive subspecies identification of 175 nontuberculous mycobacteria species based on 7547 genomic profiles.</title>
        <authorList>
            <person name="Matsumoto Y."/>
            <person name="Kinjo T."/>
            <person name="Motooka D."/>
            <person name="Nabeya D."/>
            <person name="Jung N."/>
            <person name="Uechi K."/>
            <person name="Horii T."/>
            <person name="Iida T."/>
            <person name="Fujita J."/>
            <person name="Nakamura S."/>
        </authorList>
    </citation>
    <scope>NUCLEOTIDE SEQUENCE [LARGE SCALE GENOMIC DNA]</scope>
    <source>
        <strain evidence="2">JCM 13671</strain>
    </source>
</reference>
<proteinExistence type="predicted"/>
<evidence type="ECO:0000313" key="2">
    <source>
        <dbReference type="EMBL" id="BBZ33603.1"/>
    </source>
</evidence>
<dbReference type="EMBL" id="AP022612">
    <property type="protein sequence ID" value="BBZ33603.1"/>
    <property type="molecule type" value="Genomic_DNA"/>
</dbReference>
<name>A0A7I7XXA6_9MYCO</name>
<sequence length="112" mass="11790">MTDQRVAELRSVLESGGPGAAEAREALGGGPILGRLEAAILALAHHRGARSSTCPSDAARAVGGADWRDLVADAREIARRLARSGEVTITQRGATLDPDGEWRGPIRIRTAR</sequence>
<gene>
    <name evidence="2" type="ORF">MCNF_22080</name>
</gene>
<feature type="region of interest" description="Disordered" evidence="1">
    <location>
        <begin position="92"/>
        <end position="112"/>
    </location>
</feature>
<evidence type="ECO:0000313" key="3">
    <source>
        <dbReference type="Proteomes" id="UP000466931"/>
    </source>
</evidence>
<dbReference type="SUPFAM" id="SSF46785">
    <property type="entry name" value="Winged helix' DNA-binding domain"/>
    <property type="match status" value="1"/>
</dbReference>
<dbReference type="InterPro" id="IPR036390">
    <property type="entry name" value="WH_DNA-bd_sf"/>
</dbReference>
<dbReference type="Pfam" id="PF11625">
    <property type="entry name" value="DUF3253"/>
    <property type="match status" value="1"/>
</dbReference>
<keyword evidence="3" id="KW-1185">Reference proteome</keyword>
<reference evidence="2" key="2">
    <citation type="submission" date="2020-02" db="EMBL/GenBank/DDBJ databases">
        <authorList>
            <person name="Matsumoto Y."/>
            <person name="Motooka D."/>
            <person name="Nakamura S."/>
        </authorList>
    </citation>
    <scope>NUCLEOTIDE SEQUENCE</scope>
    <source>
        <strain evidence="2">JCM 13671</strain>
    </source>
</reference>
<evidence type="ECO:0000256" key="1">
    <source>
        <dbReference type="SAM" id="MobiDB-lite"/>
    </source>
</evidence>
<protein>
    <recommendedName>
        <fullName evidence="4">S-adenosylmethionine tRNA ribosyltransferase</fullName>
    </recommendedName>
</protein>
<evidence type="ECO:0008006" key="4">
    <source>
        <dbReference type="Google" id="ProtNLM"/>
    </source>
</evidence>
<dbReference type="RefSeq" id="WP_085150971.1">
    <property type="nucleotide sequence ID" value="NZ_AP022612.1"/>
</dbReference>
<dbReference type="InterPro" id="IPR021660">
    <property type="entry name" value="DUF3253"/>
</dbReference>
<dbReference type="AlphaFoldDB" id="A0A7I7XXA6"/>
<dbReference type="Proteomes" id="UP000466931">
    <property type="component" value="Chromosome"/>
</dbReference>
<organism evidence="2 3">
    <name type="scientific">Mycolicibacterium confluentis</name>
    <dbReference type="NCBI Taxonomy" id="28047"/>
    <lineage>
        <taxon>Bacteria</taxon>
        <taxon>Bacillati</taxon>
        <taxon>Actinomycetota</taxon>
        <taxon>Actinomycetes</taxon>
        <taxon>Mycobacteriales</taxon>
        <taxon>Mycobacteriaceae</taxon>
        <taxon>Mycolicibacterium</taxon>
    </lineage>
</organism>
<dbReference type="Gene3D" id="1.10.10.10">
    <property type="entry name" value="Winged helix-like DNA-binding domain superfamily/Winged helix DNA-binding domain"/>
    <property type="match status" value="1"/>
</dbReference>